<accession>A0ABW7Z3H4</accession>
<organism evidence="4 5">
    <name type="scientific">Nonomuraea typhae</name>
    <dbReference type="NCBI Taxonomy" id="2603600"/>
    <lineage>
        <taxon>Bacteria</taxon>
        <taxon>Bacillati</taxon>
        <taxon>Actinomycetota</taxon>
        <taxon>Actinomycetes</taxon>
        <taxon>Streptosporangiales</taxon>
        <taxon>Streptosporangiaceae</taxon>
        <taxon>Nonomuraea</taxon>
    </lineage>
</organism>
<dbReference type="Gene3D" id="1.10.357.10">
    <property type="entry name" value="Tetracycline Repressor, domain 2"/>
    <property type="match status" value="1"/>
</dbReference>
<evidence type="ECO:0000259" key="3">
    <source>
        <dbReference type="Pfam" id="PF02909"/>
    </source>
</evidence>
<sequence>MERSRKRPEFRKGRPTLTREAIGRAVLDLGDAELTMRALAAHLQVTPRALYKYVADRDDAVRLAAGQLQAAWILPELDPHDWRASLSALCHTLLGLYRRHPAALRLAETTALDEHENTRRGNEAMRAFFAAAGLSPHDAERAWRQTIAVVAGHSEIERWAERATAHRGGTEAGLSFADVVEMLTAWVGTLRST</sequence>
<evidence type="ECO:0000256" key="2">
    <source>
        <dbReference type="ARBA" id="ARBA00023163"/>
    </source>
</evidence>
<dbReference type="Proteomes" id="UP001612741">
    <property type="component" value="Unassembled WGS sequence"/>
</dbReference>
<protein>
    <submittedName>
        <fullName evidence="4">TetR/AcrR family transcriptional regulator</fullName>
    </submittedName>
</protein>
<proteinExistence type="predicted"/>
<dbReference type="SUPFAM" id="SSF46689">
    <property type="entry name" value="Homeodomain-like"/>
    <property type="match status" value="1"/>
</dbReference>
<evidence type="ECO:0000256" key="1">
    <source>
        <dbReference type="ARBA" id="ARBA00023015"/>
    </source>
</evidence>
<dbReference type="RefSeq" id="WP_397088221.1">
    <property type="nucleotide sequence ID" value="NZ_JBITGY010000010.1"/>
</dbReference>
<evidence type="ECO:0000313" key="5">
    <source>
        <dbReference type="Proteomes" id="UP001612741"/>
    </source>
</evidence>
<gene>
    <name evidence="4" type="ORF">ACIBG2_35515</name>
</gene>
<keyword evidence="2" id="KW-0804">Transcription</keyword>
<feature type="domain" description="Tetracycline repressor TetR C-terminal" evidence="3">
    <location>
        <begin position="75"/>
        <end position="159"/>
    </location>
</feature>
<keyword evidence="1" id="KW-0805">Transcription regulation</keyword>
<dbReference type="SUPFAM" id="SSF48498">
    <property type="entry name" value="Tetracyclin repressor-like, C-terminal domain"/>
    <property type="match status" value="1"/>
</dbReference>
<name>A0ABW7Z3H4_9ACTN</name>
<dbReference type="InterPro" id="IPR009057">
    <property type="entry name" value="Homeodomain-like_sf"/>
</dbReference>
<dbReference type="InterPro" id="IPR036271">
    <property type="entry name" value="Tet_transcr_reg_TetR-rel_C_sf"/>
</dbReference>
<comment type="caution">
    <text evidence="4">The sequence shown here is derived from an EMBL/GenBank/DDBJ whole genome shotgun (WGS) entry which is preliminary data.</text>
</comment>
<dbReference type="Pfam" id="PF02909">
    <property type="entry name" value="TetR_C_1"/>
    <property type="match status" value="1"/>
</dbReference>
<dbReference type="EMBL" id="JBITGY010000010">
    <property type="protein sequence ID" value="MFI6502733.1"/>
    <property type="molecule type" value="Genomic_DNA"/>
</dbReference>
<keyword evidence="5" id="KW-1185">Reference proteome</keyword>
<dbReference type="InterPro" id="IPR004111">
    <property type="entry name" value="Repressor_TetR_C"/>
</dbReference>
<evidence type="ECO:0000313" key="4">
    <source>
        <dbReference type="EMBL" id="MFI6502733.1"/>
    </source>
</evidence>
<reference evidence="4 5" key="1">
    <citation type="submission" date="2024-10" db="EMBL/GenBank/DDBJ databases">
        <title>The Natural Products Discovery Center: Release of the First 8490 Sequenced Strains for Exploring Actinobacteria Biosynthetic Diversity.</title>
        <authorList>
            <person name="Kalkreuter E."/>
            <person name="Kautsar S.A."/>
            <person name="Yang D."/>
            <person name="Bader C.D."/>
            <person name="Teijaro C.N."/>
            <person name="Fluegel L."/>
            <person name="Davis C.M."/>
            <person name="Simpson J.R."/>
            <person name="Lauterbach L."/>
            <person name="Steele A.D."/>
            <person name="Gui C."/>
            <person name="Meng S."/>
            <person name="Li G."/>
            <person name="Viehrig K."/>
            <person name="Ye F."/>
            <person name="Su P."/>
            <person name="Kiefer A.F."/>
            <person name="Nichols A."/>
            <person name="Cepeda A.J."/>
            <person name="Yan W."/>
            <person name="Fan B."/>
            <person name="Jiang Y."/>
            <person name="Adhikari A."/>
            <person name="Zheng C.-J."/>
            <person name="Schuster L."/>
            <person name="Cowan T.M."/>
            <person name="Smanski M.J."/>
            <person name="Chevrette M.G."/>
            <person name="De Carvalho L.P.S."/>
            <person name="Shen B."/>
        </authorList>
    </citation>
    <scope>NUCLEOTIDE SEQUENCE [LARGE SCALE GENOMIC DNA]</scope>
    <source>
        <strain evidence="4 5">NPDC050545</strain>
    </source>
</reference>